<accession>A0A6J5LCQ8</accession>
<name>A0A6J5LCQ8_9CAUD</name>
<organism evidence="1">
    <name type="scientific">uncultured Caudovirales phage</name>
    <dbReference type="NCBI Taxonomy" id="2100421"/>
    <lineage>
        <taxon>Viruses</taxon>
        <taxon>Duplodnaviria</taxon>
        <taxon>Heunggongvirae</taxon>
        <taxon>Uroviricota</taxon>
        <taxon>Caudoviricetes</taxon>
        <taxon>Peduoviridae</taxon>
        <taxon>Maltschvirus</taxon>
        <taxon>Maltschvirus maltsch</taxon>
    </lineage>
</organism>
<sequence length="74" mass="8896">MDLEIFPIAYCLYIHKQRSAHLFRAFHFASERQYTKMMTELFDYHYMKDELEDQIKCMSIGQQDILTNVLKGSI</sequence>
<dbReference type="EMBL" id="LR796262">
    <property type="protein sequence ID" value="CAB4132408.1"/>
    <property type="molecule type" value="Genomic_DNA"/>
</dbReference>
<evidence type="ECO:0000313" key="1">
    <source>
        <dbReference type="EMBL" id="CAB4132408.1"/>
    </source>
</evidence>
<reference evidence="1" key="1">
    <citation type="submission" date="2020-04" db="EMBL/GenBank/DDBJ databases">
        <authorList>
            <person name="Chiriac C."/>
            <person name="Salcher M."/>
            <person name="Ghai R."/>
            <person name="Kavagutti S V."/>
        </authorList>
    </citation>
    <scope>NUCLEOTIDE SEQUENCE</scope>
</reference>
<proteinExistence type="predicted"/>
<protein>
    <submittedName>
        <fullName evidence="1">Uncharacterized protein</fullName>
    </submittedName>
</protein>
<gene>
    <name evidence="1" type="ORF">UFOVP261_16</name>
</gene>